<accession>A0A4R4UKG8</accession>
<dbReference type="PANTHER" id="PTHR43798">
    <property type="entry name" value="MONOACYLGLYCEROL LIPASE"/>
    <property type="match status" value="1"/>
</dbReference>
<dbReference type="Pfam" id="PF12697">
    <property type="entry name" value="Abhydrolase_6"/>
    <property type="match status" value="1"/>
</dbReference>
<dbReference type="GO" id="GO:0016020">
    <property type="term" value="C:membrane"/>
    <property type="evidence" value="ECO:0007669"/>
    <property type="project" value="TreeGrafter"/>
</dbReference>
<keyword evidence="2" id="KW-0378">Hydrolase</keyword>
<evidence type="ECO:0000259" key="1">
    <source>
        <dbReference type="Pfam" id="PF12697"/>
    </source>
</evidence>
<dbReference type="InterPro" id="IPR029058">
    <property type="entry name" value="AB_hydrolase_fold"/>
</dbReference>
<dbReference type="Gene3D" id="3.40.50.1820">
    <property type="entry name" value="alpha/beta hydrolase"/>
    <property type="match status" value="1"/>
</dbReference>
<feature type="domain" description="AB hydrolase-1" evidence="1">
    <location>
        <begin position="56"/>
        <end position="273"/>
    </location>
</feature>
<dbReference type="InterPro" id="IPR050266">
    <property type="entry name" value="AB_hydrolase_sf"/>
</dbReference>
<gene>
    <name evidence="2" type="ORF">E1161_21270</name>
</gene>
<evidence type="ECO:0000313" key="3">
    <source>
        <dbReference type="Proteomes" id="UP000294744"/>
    </source>
</evidence>
<proteinExistence type="predicted"/>
<comment type="caution">
    <text evidence="2">The sequence shown here is derived from an EMBL/GenBank/DDBJ whole genome shotgun (WGS) entry which is preliminary data.</text>
</comment>
<dbReference type="GO" id="GO:0016787">
    <property type="term" value="F:hydrolase activity"/>
    <property type="evidence" value="ECO:0007669"/>
    <property type="project" value="UniProtKB-KW"/>
</dbReference>
<dbReference type="EMBL" id="SMKV01000032">
    <property type="protein sequence ID" value="TDC89564.1"/>
    <property type="molecule type" value="Genomic_DNA"/>
</dbReference>
<dbReference type="PANTHER" id="PTHR43798:SF33">
    <property type="entry name" value="HYDROLASE, PUTATIVE (AFU_ORTHOLOGUE AFUA_2G14860)-RELATED"/>
    <property type="match status" value="1"/>
</dbReference>
<protein>
    <submittedName>
        <fullName evidence="2">Alpha/beta fold hydrolase</fullName>
    </submittedName>
</protein>
<reference evidence="2 3" key="1">
    <citation type="submission" date="2019-03" db="EMBL/GenBank/DDBJ databases">
        <title>Draft genome sequences of novel Actinobacteria.</title>
        <authorList>
            <person name="Sahin N."/>
            <person name="Ay H."/>
            <person name="Saygin H."/>
        </authorList>
    </citation>
    <scope>NUCLEOTIDE SEQUENCE [LARGE SCALE GENOMIC DNA]</scope>
    <source>
        <strain evidence="2 3">16K404</strain>
    </source>
</reference>
<name>A0A4R4UKG8_9PSEU</name>
<sequence length="287" mass="31707">MDEAEIYRSERGRLAIQLSYRKLLDDWPVPAMRRTVHTSLGEAFVLESGSPDAPPLVLLHGSGTNTAMWRAEFPEWSRHFRVLALDLPGEPGLSAQVRPPLDSDAHARWLDGVFEELGLEDAAVVGASLGAWVALDHAVRRPSRVSRLVLLCPAGIGRQTYGWLLPVILLRLLGPWGQRRSAAKVAGLDDPPFLDYLTEIHRAFRPRTERLPVFTDAQLAGLPMPVLAIAGERDAMFDTTETRRRLRNAPRATVRVLPDIGHSVVGQAERVSAFLVMNSGVEQPGEL</sequence>
<dbReference type="AlphaFoldDB" id="A0A4R4UKG8"/>
<keyword evidence="3" id="KW-1185">Reference proteome</keyword>
<dbReference type="OrthoDB" id="5513277at2"/>
<dbReference type="PRINTS" id="PR00111">
    <property type="entry name" value="ABHYDROLASE"/>
</dbReference>
<evidence type="ECO:0000313" key="2">
    <source>
        <dbReference type="EMBL" id="TDC89564.1"/>
    </source>
</evidence>
<dbReference type="InterPro" id="IPR000073">
    <property type="entry name" value="AB_hydrolase_1"/>
</dbReference>
<organism evidence="2 3">
    <name type="scientific">Saccharopolyspora aridisoli</name>
    <dbReference type="NCBI Taxonomy" id="2530385"/>
    <lineage>
        <taxon>Bacteria</taxon>
        <taxon>Bacillati</taxon>
        <taxon>Actinomycetota</taxon>
        <taxon>Actinomycetes</taxon>
        <taxon>Pseudonocardiales</taxon>
        <taxon>Pseudonocardiaceae</taxon>
        <taxon>Saccharopolyspora</taxon>
    </lineage>
</organism>
<dbReference type="Proteomes" id="UP000294744">
    <property type="component" value="Unassembled WGS sequence"/>
</dbReference>
<dbReference type="SUPFAM" id="SSF53474">
    <property type="entry name" value="alpha/beta-Hydrolases"/>
    <property type="match status" value="1"/>
</dbReference>